<dbReference type="Pfam" id="PF20037">
    <property type="entry name" value="DUF6440"/>
    <property type="match status" value="1"/>
</dbReference>
<dbReference type="Proteomes" id="UP000824214">
    <property type="component" value="Unassembled WGS sequence"/>
</dbReference>
<dbReference type="InterPro" id="IPR045515">
    <property type="entry name" value="DUF6440"/>
</dbReference>
<comment type="caution">
    <text evidence="2">The sequence shown here is derived from an EMBL/GenBank/DDBJ whole genome shotgun (WGS) entry which is preliminary data.</text>
</comment>
<protein>
    <recommendedName>
        <fullName evidence="1">DUF6440 domain-containing protein</fullName>
    </recommendedName>
</protein>
<organism evidence="2 3">
    <name type="scientific">Candidatus Acutalibacter ornithocaccae</name>
    <dbReference type="NCBI Taxonomy" id="2838416"/>
    <lineage>
        <taxon>Bacteria</taxon>
        <taxon>Bacillati</taxon>
        <taxon>Bacillota</taxon>
        <taxon>Clostridia</taxon>
        <taxon>Eubacteriales</taxon>
        <taxon>Acutalibacteraceae</taxon>
        <taxon>Acutalibacter</taxon>
    </lineage>
</organism>
<gene>
    <name evidence="2" type="ORF">H9942_05565</name>
</gene>
<feature type="domain" description="DUF6440" evidence="1">
    <location>
        <begin position="10"/>
        <end position="58"/>
    </location>
</feature>
<evidence type="ECO:0000313" key="2">
    <source>
        <dbReference type="EMBL" id="HJB37518.1"/>
    </source>
</evidence>
<dbReference type="EMBL" id="DWXZ01000116">
    <property type="protein sequence ID" value="HJB37518.1"/>
    <property type="molecule type" value="Genomic_DNA"/>
</dbReference>
<sequence length="67" mass="7456">MFQKKEKEERFAVKSREAFQGGDLTVLVDKQTGVNYLSFVGLSGSNLIPLLDRDGKPLTDTLPIETL</sequence>
<dbReference type="AlphaFoldDB" id="A0A9D2RYI7"/>
<name>A0A9D2RYI7_9FIRM</name>
<reference evidence="2" key="1">
    <citation type="journal article" date="2021" name="PeerJ">
        <title>Extensive microbial diversity within the chicken gut microbiome revealed by metagenomics and culture.</title>
        <authorList>
            <person name="Gilroy R."/>
            <person name="Ravi A."/>
            <person name="Getino M."/>
            <person name="Pursley I."/>
            <person name="Horton D.L."/>
            <person name="Alikhan N.F."/>
            <person name="Baker D."/>
            <person name="Gharbi K."/>
            <person name="Hall N."/>
            <person name="Watson M."/>
            <person name="Adriaenssens E.M."/>
            <person name="Foster-Nyarko E."/>
            <person name="Jarju S."/>
            <person name="Secka A."/>
            <person name="Antonio M."/>
            <person name="Oren A."/>
            <person name="Chaudhuri R.R."/>
            <person name="La Ragione R."/>
            <person name="Hildebrand F."/>
            <person name="Pallen M.J."/>
        </authorList>
    </citation>
    <scope>NUCLEOTIDE SEQUENCE</scope>
    <source>
        <strain evidence="2">ChiBcolR8-3208</strain>
    </source>
</reference>
<proteinExistence type="predicted"/>
<evidence type="ECO:0000259" key="1">
    <source>
        <dbReference type="Pfam" id="PF20037"/>
    </source>
</evidence>
<reference evidence="2" key="2">
    <citation type="submission" date="2021-04" db="EMBL/GenBank/DDBJ databases">
        <authorList>
            <person name="Gilroy R."/>
        </authorList>
    </citation>
    <scope>NUCLEOTIDE SEQUENCE</scope>
    <source>
        <strain evidence="2">ChiBcolR8-3208</strain>
    </source>
</reference>
<evidence type="ECO:0000313" key="3">
    <source>
        <dbReference type="Proteomes" id="UP000824214"/>
    </source>
</evidence>
<accession>A0A9D2RYI7</accession>